<reference evidence="9 10" key="1">
    <citation type="submission" date="2016-10" db="EMBL/GenBank/DDBJ databases">
        <authorList>
            <person name="de Groot N.N."/>
        </authorList>
    </citation>
    <scope>NUCLEOTIDE SEQUENCE [LARGE SCALE GENOMIC DNA]</scope>
    <source>
        <strain evidence="9 10">DSM 797</strain>
    </source>
</reference>
<sequence>MGIETVSKSISNKMGQRLNKSEEEVAVLNYGLFILIHTSIAIISTFVVGILTNTLIEIMIISIIAALLKRYSGGVHSSSPSRCLITGIIFSLFLAMVCKFGFYKVSNMNLGIILILGIMLSYFILYRKCPVPCANKPLKKESTRKKLRKNAFKLINIYTGIIIIFYLLNIYTGVVVFKTITVSILLGVLLQVFSLTKAAELTIGGFELIYNIFKI</sequence>
<feature type="transmembrane region" description="Helical" evidence="8">
    <location>
        <begin position="54"/>
        <end position="71"/>
    </location>
</feature>
<dbReference type="STRING" id="1121325.SAMN04515677_105182"/>
<evidence type="ECO:0000313" key="10">
    <source>
        <dbReference type="Proteomes" id="UP000199068"/>
    </source>
</evidence>
<evidence type="ECO:0000256" key="8">
    <source>
        <dbReference type="SAM" id="Phobius"/>
    </source>
</evidence>
<evidence type="ECO:0000256" key="2">
    <source>
        <dbReference type="ARBA" id="ARBA00022654"/>
    </source>
</evidence>
<keyword evidence="6 8" id="KW-1133">Transmembrane helix</keyword>
<dbReference type="GO" id="GO:0009372">
    <property type="term" value="P:quorum sensing"/>
    <property type="evidence" value="ECO:0007669"/>
    <property type="project" value="UniProtKB-KW"/>
</dbReference>
<evidence type="ECO:0000256" key="4">
    <source>
        <dbReference type="ARBA" id="ARBA00022692"/>
    </source>
</evidence>
<feature type="transmembrane region" description="Helical" evidence="8">
    <location>
        <begin position="27"/>
        <end position="48"/>
    </location>
</feature>
<protein>
    <submittedName>
        <fullName evidence="9">Accessory gene regulator B</fullName>
    </submittedName>
</protein>
<evidence type="ECO:0000313" key="9">
    <source>
        <dbReference type="EMBL" id="SDM09666.1"/>
    </source>
</evidence>
<keyword evidence="10" id="KW-1185">Reference proteome</keyword>
<evidence type="ECO:0000256" key="1">
    <source>
        <dbReference type="ARBA" id="ARBA00022475"/>
    </source>
</evidence>
<dbReference type="SMART" id="SM00793">
    <property type="entry name" value="AgrB"/>
    <property type="match status" value="1"/>
</dbReference>
<evidence type="ECO:0000256" key="7">
    <source>
        <dbReference type="ARBA" id="ARBA00023136"/>
    </source>
</evidence>
<keyword evidence="4 8" id="KW-0812">Transmembrane</keyword>
<dbReference type="InterPro" id="IPR006741">
    <property type="entry name" value="AgrB"/>
</dbReference>
<organism evidence="9 10">
    <name type="scientific">Romboutsia lituseburensis DSM 797</name>
    <dbReference type="NCBI Taxonomy" id="1121325"/>
    <lineage>
        <taxon>Bacteria</taxon>
        <taxon>Bacillati</taxon>
        <taxon>Bacillota</taxon>
        <taxon>Clostridia</taxon>
        <taxon>Peptostreptococcales</taxon>
        <taxon>Peptostreptococcaceae</taxon>
        <taxon>Romboutsia</taxon>
    </lineage>
</organism>
<dbReference type="AlphaFoldDB" id="A0A1G9QFA7"/>
<evidence type="ECO:0000256" key="6">
    <source>
        <dbReference type="ARBA" id="ARBA00022989"/>
    </source>
</evidence>
<dbReference type="GO" id="GO:0016020">
    <property type="term" value="C:membrane"/>
    <property type="evidence" value="ECO:0007669"/>
    <property type="project" value="InterPro"/>
</dbReference>
<keyword evidence="3" id="KW-0645">Protease</keyword>
<keyword evidence="2" id="KW-0673">Quorum sensing</keyword>
<feature type="transmembrane region" description="Helical" evidence="8">
    <location>
        <begin position="150"/>
        <end position="168"/>
    </location>
</feature>
<keyword evidence="1" id="KW-1003">Cell membrane</keyword>
<keyword evidence="7 8" id="KW-0472">Membrane</keyword>
<keyword evidence="5" id="KW-0378">Hydrolase</keyword>
<feature type="transmembrane region" description="Helical" evidence="8">
    <location>
        <begin position="83"/>
        <end position="102"/>
    </location>
</feature>
<dbReference type="Pfam" id="PF04647">
    <property type="entry name" value="AgrB"/>
    <property type="match status" value="1"/>
</dbReference>
<name>A0A1G9QFA7_9FIRM</name>
<evidence type="ECO:0000256" key="5">
    <source>
        <dbReference type="ARBA" id="ARBA00022801"/>
    </source>
</evidence>
<dbReference type="GO" id="GO:0006508">
    <property type="term" value="P:proteolysis"/>
    <property type="evidence" value="ECO:0007669"/>
    <property type="project" value="UniProtKB-KW"/>
</dbReference>
<accession>A0A1G9QFA7</accession>
<dbReference type="Proteomes" id="UP000199068">
    <property type="component" value="Unassembled WGS sequence"/>
</dbReference>
<dbReference type="RefSeq" id="WP_092726203.1">
    <property type="nucleotide sequence ID" value="NZ_FNGW01000005.1"/>
</dbReference>
<dbReference type="GO" id="GO:0008233">
    <property type="term" value="F:peptidase activity"/>
    <property type="evidence" value="ECO:0007669"/>
    <property type="project" value="UniProtKB-KW"/>
</dbReference>
<evidence type="ECO:0000256" key="3">
    <source>
        <dbReference type="ARBA" id="ARBA00022670"/>
    </source>
</evidence>
<gene>
    <name evidence="9" type="ORF">SAMN04515677_105182</name>
</gene>
<feature type="transmembrane region" description="Helical" evidence="8">
    <location>
        <begin position="108"/>
        <end position="129"/>
    </location>
</feature>
<proteinExistence type="predicted"/>
<dbReference type="EMBL" id="FNGW01000005">
    <property type="protein sequence ID" value="SDM09666.1"/>
    <property type="molecule type" value="Genomic_DNA"/>
</dbReference>